<gene>
    <name evidence="2" type="ORF">HOLleu_19754</name>
</gene>
<accession>A0A9Q1BYU4</accession>
<name>A0A9Q1BYU4_HOLLE</name>
<dbReference type="OrthoDB" id="10008580at2759"/>
<feature type="compositionally biased region" description="Polar residues" evidence="1">
    <location>
        <begin position="326"/>
        <end position="339"/>
    </location>
</feature>
<evidence type="ECO:0000256" key="1">
    <source>
        <dbReference type="SAM" id="MobiDB-lite"/>
    </source>
</evidence>
<dbReference type="EMBL" id="JAIZAY010000009">
    <property type="protein sequence ID" value="KAJ8035928.1"/>
    <property type="molecule type" value="Genomic_DNA"/>
</dbReference>
<reference evidence="2" key="1">
    <citation type="submission" date="2021-10" db="EMBL/GenBank/DDBJ databases">
        <title>Tropical sea cucumber genome reveals ecological adaptation and Cuvierian tubules defense mechanism.</title>
        <authorList>
            <person name="Chen T."/>
        </authorList>
    </citation>
    <scope>NUCLEOTIDE SEQUENCE</scope>
    <source>
        <strain evidence="2">Nanhai2018</strain>
        <tissue evidence="2">Muscle</tissue>
    </source>
</reference>
<keyword evidence="3" id="KW-1185">Reference proteome</keyword>
<evidence type="ECO:0000313" key="3">
    <source>
        <dbReference type="Proteomes" id="UP001152320"/>
    </source>
</evidence>
<organism evidence="2 3">
    <name type="scientific">Holothuria leucospilota</name>
    <name type="common">Black long sea cucumber</name>
    <name type="synonym">Mertensiothuria leucospilota</name>
    <dbReference type="NCBI Taxonomy" id="206669"/>
    <lineage>
        <taxon>Eukaryota</taxon>
        <taxon>Metazoa</taxon>
        <taxon>Echinodermata</taxon>
        <taxon>Eleutherozoa</taxon>
        <taxon>Echinozoa</taxon>
        <taxon>Holothuroidea</taxon>
        <taxon>Aspidochirotacea</taxon>
        <taxon>Aspidochirotida</taxon>
        <taxon>Holothuriidae</taxon>
        <taxon>Holothuria</taxon>
    </lineage>
</organism>
<sequence length="366" mass="42001">MESTFPVGEQMHVGLQDGYLSSGTPGDDENAAAIRIIPLIEFAQNLPEMFDSGFLPAEPRLRARISPVHPEVFLVCIDQDLLTSHRLIFPQNRGRVLYSRTVNQMNGLAYQLITRSLLMVVRVTYQVLRNAKWHRQEDFLVVIVNTKHPSIQPQLENALRKGLRSISRGKRYSVELNFDPLITRWMKSVFYTEHEQWKASCNCVQNFVGCWGGRIVITNTSEYEHCFDVGNPDCCCLWIFFPLCCLLMCPAYKTSRQILVDDHKIFIDGGACYWDLKNHPDQDSALAQLKRTFYREQIDKNEIFLVIQLRHQRELQPSREERDEQSVSSVEPISSQPQSEDGDLPSYEDAVLLLAKTNEGMTTVGN</sequence>
<dbReference type="Proteomes" id="UP001152320">
    <property type="component" value="Chromosome 9"/>
</dbReference>
<evidence type="ECO:0000313" key="2">
    <source>
        <dbReference type="EMBL" id="KAJ8035928.1"/>
    </source>
</evidence>
<comment type="caution">
    <text evidence="2">The sequence shown here is derived from an EMBL/GenBank/DDBJ whole genome shotgun (WGS) entry which is preliminary data.</text>
</comment>
<protein>
    <submittedName>
        <fullName evidence="2">Uncharacterized protein</fullName>
    </submittedName>
</protein>
<proteinExistence type="predicted"/>
<feature type="compositionally biased region" description="Basic and acidic residues" evidence="1">
    <location>
        <begin position="316"/>
        <end position="325"/>
    </location>
</feature>
<dbReference type="AlphaFoldDB" id="A0A9Q1BYU4"/>
<feature type="region of interest" description="Disordered" evidence="1">
    <location>
        <begin position="316"/>
        <end position="344"/>
    </location>
</feature>